<keyword evidence="1" id="KW-0723">Serine/threonine-protein kinase</keyword>
<sequence length="286" mass="32462">MSSEFCDIKTSDDFSIFVVSDGTGKTAYLAVQAALAQFDLPRVKILRFDHVKNKEEIFSILDITRPQKDLVIYTLVNDDFVQALVSESLHRRILVLDLLGPIVNSIRKLSTRSPRGEPGLLHGSNRESVAITEAVEYALAESTGVSFSRLNEAQVIILTVWFPHRDDCILQLAKKGIKCGYMMLNPDLPLPQNMEDILGKDPGKIVIGFIMEPELLQKLRNERIMNLGLNYMEYKANQEVVRQEIKFAQDIYQKLNCPVIDITSLNSKDIINQILLKIQKQREEAE</sequence>
<dbReference type="GO" id="GO:0005524">
    <property type="term" value="F:ATP binding"/>
    <property type="evidence" value="ECO:0007669"/>
    <property type="project" value="InterPro"/>
</dbReference>
<keyword evidence="3" id="KW-0547">Nucleotide-binding</keyword>
<accession>A0A1V5T3S0</accession>
<dbReference type="PANTHER" id="PTHR31756:SF3">
    <property type="entry name" value="PYRUVATE, PHOSPHATE DIKINASE REGULATORY PROTEIN 1, CHLOROPLASTIC"/>
    <property type="match status" value="1"/>
</dbReference>
<evidence type="ECO:0000256" key="2">
    <source>
        <dbReference type="ARBA" id="ARBA00022679"/>
    </source>
</evidence>
<organism evidence="5">
    <name type="scientific">Candidatus Atribacter allofermentans</name>
    <dbReference type="NCBI Taxonomy" id="1852833"/>
    <lineage>
        <taxon>Bacteria</taxon>
        <taxon>Pseudomonadati</taxon>
        <taxon>Atribacterota</taxon>
        <taxon>Atribacteria</taxon>
        <taxon>Atribacterales</taxon>
        <taxon>Atribacteraceae</taxon>
        <taxon>Atribacter</taxon>
    </lineage>
</organism>
<name>A0A1V5T3S0_9BACT</name>
<dbReference type="GO" id="GO:0004674">
    <property type="term" value="F:protein serine/threonine kinase activity"/>
    <property type="evidence" value="ECO:0007669"/>
    <property type="project" value="UniProtKB-KW"/>
</dbReference>
<keyword evidence="4" id="KW-0418">Kinase</keyword>
<evidence type="ECO:0000256" key="1">
    <source>
        <dbReference type="ARBA" id="ARBA00022527"/>
    </source>
</evidence>
<evidence type="ECO:0000256" key="3">
    <source>
        <dbReference type="ARBA" id="ARBA00022741"/>
    </source>
</evidence>
<protein>
    <submittedName>
        <fullName evidence="5">Putative pyruvate, phosphate dikinase regulatory protein</fullName>
        <ecNumber evidence="5">2.7.11.32</ecNumber>
    </submittedName>
</protein>
<dbReference type="Pfam" id="PF03618">
    <property type="entry name" value="Kinase-PPPase"/>
    <property type="match status" value="1"/>
</dbReference>
<dbReference type="AlphaFoldDB" id="A0A1V5T3S0"/>
<evidence type="ECO:0000256" key="4">
    <source>
        <dbReference type="ARBA" id="ARBA00022777"/>
    </source>
</evidence>
<proteinExistence type="predicted"/>
<keyword evidence="2 5" id="KW-0808">Transferase</keyword>
<evidence type="ECO:0000313" key="5">
    <source>
        <dbReference type="EMBL" id="OQA60892.1"/>
    </source>
</evidence>
<dbReference type="PANTHER" id="PTHR31756">
    <property type="entry name" value="PYRUVATE, PHOSPHATE DIKINASE REGULATORY PROTEIN 1, CHLOROPLASTIC"/>
    <property type="match status" value="1"/>
</dbReference>
<keyword evidence="5" id="KW-0670">Pyruvate</keyword>
<dbReference type="EMBL" id="MWBQ01000028">
    <property type="protein sequence ID" value="OQA60892.1"/>
    <property type="molecule type" value="Genomic_DNA"/>
</dbReference>
<dbReference type="InterPro" id="IPR005177">
    <property type="entry name" value="Kinase-pyrophosphorylase"/>
</dbReference>
<comment type="caution">
    <text evidence="5">The sequence shown here is derived from an EMBL/GenBank/DDBJ whole genome shotgun (WGS) entry which is preliminary data.</text>
</comment>
<reference evidence="5" key="1">
    <citation type="submission" date="2017-02" db="EMBL/GenBank/DDBJ databases">
        <title>Delving into the versatile metabolic prowess of the omnipresent phylum Bacteroidetes.</title>
        <authorList>
            <person name="Nobu M.K."/>
            <person name="Mei R."/>
            <person name="Narihiro T."/>
            <person name="Kuroda K."/>
            <person name="Liu W.-T."/>
        </authorList>
    </citation>
    <scope>NUCLEOTIDE SEQUENCE</scope>
    <source>
        <strain evidence="5">ADurb.Bin276</strain>
    </source>
</reference>
<dbReference type="EC" id="2.7.11.32" evidence="5"/>
<dbReference type="Proteomes" id="UP000485569">
    <property type="component" value="Unassembled WGS sequence"/>
</dbReference>
<gene>
    <name evidence="5" type="primary">yqfL</name>
    <name evidence="5" type="ORF">BWY41_00471</name>
</gene>